<evidence type="ECO:0000256" key="1">
    <source>
        <dbReference type="SAM" id="MobiDB-lite"/>
    </source>
</evidence>
<sequence length="339" mass="38097">MPIANFTSFQRHVQDCVAIAGSQSCTPVFNATDTENQPPKRTRTRTQRGTIYDEELQQEQATQKQKSRHKQATVVVSDDENPFELDEEQGIPKRLDYDSIRQGGAGRFFSSSIDTNVSMRVSRSHTATHATTSDIPSTVSGGNSGSPDTNHGSTTTSGSSDRKRRREDPPTKKASKKERTRPKLNNLDQPWRSIAELAIQDYSCKLATVSPFPNPIEEQVLANDALQRDFKNRWSSGSFKKGIPFCEQEYSDVYQMHLTNLEELKVRSNAHAAKLGRLQNRLYKRAIRQAKSVGVKDQPLLNDVDLNDFINTNDMDGQQDGGDDSDEDKDEDEEDQLEV</sequence>
<feature type="region of interest" description="Disordered" evidence="1">
    <location>
        <begin position="307"/>
        <end position="339"/>
    </location>
</feature>
<dbReference type="AlphaFoldDB" id="A0A0C9UM98"/>
<evidence type="ECO:0000313" key="2">
    <source>
        <dbReference type="EMBL" id="KIJ29912.1"/>
    </source>
</evidence>
<dbReference type="HOGENOM" id="CLU_036941_0_0_1"/>
<feature type="compositionally biased region" description="Polar residues" evidence="1">
    <location>
        <begin position="134"/>
        <end position="151"/>
    </location>
</feature>
<accession>A0A0C9UM98</accession>
<proteinExistence type="predicted"/>
<dbReference type="EMBL" id="KN837272">
    <property type="protein sequence ID" value="KIJ29912.1"/>
    <property type="molecule type" value="Genomic_DNA"/>
</dbReference>
<feature type="compositionally biased region" description="Acidic residues" evidence="1">
    <location>
        <begin position="321"/>
        <end position="339"/>
    </location>
</feature>
<evidence type="ECO:0000313" key="3">
    <source>
        <dbReference type="Proteomes" id="UP000054279"/>
    </source>
</evidence>
<gene>
    <name evidence="2" type="ORF">M422DRAFT_268578</name>
</gene>
<keyword evidence="3" id="KW-1185">Reference proteome</keyword>
<organism evidence="2 3">
    <name type="scientific">Sphaerobolus stellatus (strain SS14)</name>
    <dbReference type="NCBI Taxonomy" id="990650"/>
    <lineage>
        <taxon>Eukaryota</taxon>
        <taxon>Fungi</taxon>
        <taxon>Dikarya</taxon>
        <taxon>Basidiomycota</taxon>
        <taxon>Agaricomycotina</taxon>
        <taxon>Agaricomycetes</taxon>
        <taxon>Phallomycetidae</taxon>
        <taxon>Geastrales</taxon>
        <taxon>Sphaerobolaceae</taxon>
        <taxon>Sphaerobolus</taxon>
    </lineage>
</organism>
<feature type="region of interest" description="Disordered" evidence="1">
    <location>
        <begin position="121"/>
        <end position="188"/>
    </location>
</feature>
<feature type="compositionally biased region" description="Basic residues" evidence="1">
    <location>
        <begin position="173"/>
        <end position="182"/>
    </location>
</feature>
<reference evidence="2 3" key="1">
    <citation type="submission" date="2014-06" db="EMBL/GenBank/DDBJ databases">
        <title>Evolutionary Origins and Diversification of the Mycorrhizal Mutualists.</title>
        <authorList>
            <consortium name="DOE Joint Genome Institute"/>
            <consortium name="Mycorrhizal Genomics Consortium"/>
            <person name="Kohler A."/>
            <person name="Kuo A."/>
            <person name="Nagy L.G."/>
            <person name="Floudas D."/>
            <person name="Copeland A."/>
            <person name="Barry K.W."/>
            <person name="Cichocki N."/>
            <person name="Veneault-Fourrey C."/>
            <person name="LaButti K."/>
            <person name="Lindquist E.A."/>
            <person name="Lipzen A."/>
            <person name="Lundell T."/>
            <person name="Morin E."/>
            <person name="Murat C."/>
            <person name="Riley R."/>
            <person name="Ohm R."/>
            <person name="Sun H."/>
            <person name="Tunlid A."/>
            <person name="Henrissat B."/>
            <person name="Grigoriev I.V."/>
            <person name="Hibbett D.S."/>
            <person name="Martin F."/>
        </authorList>
    </citation>
    <scope>NUCLEOTIDE SEQUENCE [LARGE SCALE GENOMIC DNA]</scope>
    <source>
        <strain evidence="2 3">SS14</strain>
    </source>
</reference>
<dbReference type="OrthoDB" id="3257342at2759"/>
<feature type="compositionally biased region" description="Acidic residues" evidence="1">
    <location>
        <begin position="77"/>
        <end position="89"/>
    </location>
</feature>
<protein>
    <submittedName>
        <fullName evidence="2">Uncharacterized protein</fullName>
    </submittedName>
</protein>
<feature type="compositionally biased region" description="Low complexity" evidence="1">
    <location>
        <begin position="124"/>
        <end position="133"/>
    </location>
</feature>
<name>A0A0C9UM98_SPHS4</name>
<feature type="region of interest" description="Disordered" evidence="1">
    <location>
        <begin position="29"/>
        <end position="90"/>
    </location>
</feature>
<dbReference type="Proteomes" id="UP000054279">
    <property type="component" value="Unassembled WGS sequence"/>
</dbReference>
<feature type="compositionally biased region" description="Polar residues" evidence="1">
    <location>
        <begin position="29"/>
        <end position="39"/>
    </location>
</feature>